<protein>
    <submittedName>
        <fullName evidence="1">Uncharacterized protein</fullName>
    </submittedName>
</protein>
<keyword evidence="2" id="KW-1185">Reference proteome</keyword>
<gene>
    <name evidence="1" type="ORF">EXU30_02265</name>
</gene>
<accession>A0A411PDK8</accession>
<evidence type="ECO:0000313" key="2">
    <source>
        <dbReference type="Proteomes" id="UP000291106"/>
    </source>
</evidence>
<name>A0A411PDK8_9GAMM</name>
<dbReference type="AlphaFoldDB" id="A0A411PDK8"/>
<dbReference type="Proteomes" id="UP000291106">
    <property type="component" value="Chromosome"/>
</dbReference>
<dbReference type="EMBL" id="CP036200">
    <property type="protein sequence ID" value="QBF81645.1"/>
    <property type="molecule type" value="Genomic_DNA"/>
</dbReference>
<reference evidence="1 2" key="1">
    <citation type="submission" date="2019-02" db="EMBL/GenBank/DDBJ databases">
        <title>Shewanella sp. D4-2 isolated from Dokdo Island.</title>
        <authorList>
            <person name="Baek K."/>
        </authorList>
    </citation>
    <scope>NUCLEOTIDE SEQUENCE [LARGE SCALE GENOMIC DNA]</scope>
    <source>
        <strain evidence="1 2">D4-2</strain>
    </source>
</reference>
<dbReference type="RefSeq" id="WP_130597619.1">
    <property type="nucleotide sequence ID" value="NZ_CP036200.1"/>
</dbReference>
<dbReference type="KEGG" id="smai:EXU30_02265"/>
<evidence type="ECO:0000313" key="1">
    <source>
        <dbReference type="EMBL" id="QBF81645.1"/>
    </source>
</evidence>
<proteinExistence type="predicted"/>
<sequence length="263" mass="29389">MSDIDSKVFLNEFFGLPERGPYLLRQCGFDEFIKQFFKSVDEPIPVTNKAINAEVSVEVIDPQCCALQYHHSSSETLIGIRRNRATIYCVLEGKLLPKVIDSALKIYDISSRKQVFSKAFKLPKLAKQAHTNIHSVTGNTVVRLRPQLQPLATTDVALHSTAYHMQCSQLESVASAGFDAQHNVDNRAGVKQYFSLIDQAIREFNEVCRADADESALMLMFGLDDDIKGHIMAFSAEAENAQKTLADAIADYWEDILSDAQLN</sequence>
<organism evidence="1 2">
    <name type="scientific">Shewanella maritima</name>
    <dbReference type="NCBI Taxonomy" id="2520507"/>
    <lineage>
        <taxon>Bacteria</taxon>
        <taxon>Pseudomonadati</taxon>
        <taxon>Pseudomonadota</taxon>
        <taxon>Gammaproteobacteria</taxon>
        <taxon>Alteromonadales</taxon>
        <taxon>Shewanellaceae</taxon>
        <taxon>Shewanella</taxon>
    </lineage>
</organism>